<dbReference type="InterPro" id="IPR015943">
    <property type="entry name" value="WD40/YVTN_repeat-like_dom_sf"/>
</dbReference>
<dbReference type="Proteomes" id="UP001501436">
    <property type="component" value="Unassembled WGS sequence"/>
</dbReference>
<name>A0ABP9G0F9_9SPHI</name>
<evidence type="ECO:0000313" key="4">
    <source>
        <dbReference type="Proteomes" id="UP001501436"/>
    </source>
</evidence>
<evidence type="ECO:0000256" key="1">
    <source>
        <dbReference type="SAM" id="Phobius"/>
    </source>
</evidence>
<dbReference type="InterPro" id="IPR036388">
    <property type="entry name" value="WH-like_DNA-bd_sf"/>
</dbReference>
<dbReference type="InterPro" id="IPR000792">
    <property type="entry name" value="Tscrpt_reg_LuxR_C"/>
</dbReference>
<keyword evidence="4" id="KW-1185">Reference proteome</keyword>
<feature type="domain" description="HTH luxR-type" evidence="2">
    <location>
        <begin position="858"/>
        <end position="915"/>
    </location>
</feature>
<dbReference type="Gene3D" id="1.10.10.10">
    <property type="entry name" value="Winged helix-like DNA-binding domain superfamily/Winged helix DNA-binding domain"/>
    <property type="match status" value="1"/>
</dbReference>
<dbReference type="Gene3D" id="2.130.10.10">
    <property type="entry name" value="YVTN repeat-like/Quinoprotein amine dehydrogenase"/>
    <property type="match status" value="1"/>
</dbReference>
<gene>
    <name evidence="3" type="ORF">GCM10023313_20570</name>
</gene>
<evidence type="ECO:0000259" key="2">
    <source>
        <dbReference type="SMART" id="SM00421"/>
    </source>
</evidence>
<dbReference type="InterPro" id="IPR013783">
    <property type="entry name" value="Ig-like_fold"/>
</dbReference>
<feature type="transmembrane region" description="Helical" evidence="1">
    <location>
        <begin position="708"/>
        <end position="730"/>
    </location>
</feature>
<evidence type="ECO:0000313" key="3">
    <source>
        <dbReference type="EMBL" id="GAA4916878.1"/>
    </source>
</evidence>
<accession>A0ABP9G0F9</accession>
<dbReference type="Gene3D" id="2.60.40.10">
    <property type="entry name" value="Immunoglobulins"/>
    <property type="match status" value="1"/>
</dbReference>
<keyword evidence="1" id="KW-0812">Transmembrane</keyword>
<comment type="caution">
    <text evidence="3">The sequence shown here is derived from an EMBL/GenBank/DDBJ whole genome shotgun (WGS) entry which is preliminary data.</text>
</comment>
<proteinExistence type="predicted"/>
<dbReference type="SMART" id="SM00421">
    <property type="entry name" value="HTH_LUXR"/>
    <property type="match status" value="1"/>
</dbReference>
<dbReference type="CDD" id="cd00063">
    <property type="entry name" value="FN3"/>
    <property type="match status" value="1"/>
</dbReference>
<dbReference type="SUPFAM" id="SSF46894">
    <property type="entry name" value="C-terminal effector domain of the bipartite response regulators"/>
    <property type="match status" value="1"/>
</dbReference>
<reference evidence="4" key="1">
    <citation type="journal article" date="2019" name="Int. J. Syst. Evol. Microbiol.">
        <title>The Global Catalogue of Microorganisms (GCM) 10K type strain sequencing project: providing services to taxonomists for standard genome sequencing and annotation.</title>
        <authorList>
            <consortium name="The Broad Institute Genomics Platform"/>
            <consortium name="The Broad Institute Genome Sequencing Center for Infectious Disease"/>
            <person name="Wu L."/>
            <person name="Ma J."/>
        </authorList>
    </citation>
    <scope>NUCLEOTIDE SEQUENCE [LARGE SCALE GENOMIC DNA]</scope>
    <source>
        <strain evidence="4">JCM 18283</strain>
    </source>
</reference>
<dbReference type="RefSeq" id="WP_345331107.1">
    <property type="nucleotide sequence ID" value="NZ_BAABJI010000002.1"/>
</dbReference>
<organism evidence="3 4">
    <name type="scientific">Mucilaginibacter defluvii</name>
    <dbReference type="NCBI Taxonomy" id="1196019"/>
    <lineage>
        <taxon>Bacteria</taxon>
        <taxon>Pseudomonadati</taxon>
        <taxon>Bacteroidota</taxon>
        <taxon>Sphingobacteriia</taxon>
        <taxon>Sphingobacteriales</taxon>
        <taxon>Sphingobacteriaceae</taxon>
        <taxon>Mucilaginibacter</taxon>
    </lineage>
</organism>
<keyword evidence="1" id="KW-0472">Membrane</keyword>
<keyword evidence="1" id="KW-1133">Transmembrane helix</keyword>
<protein>
    <recommendedName>
        <fullName evidence="2">HTH luxR-type domain-containing protein</fullName>
    </recommendedName>
</protein>
<dbReference type="InterPro" id="IPR003961">
    <property type="entry name" value="FN3_dom"/>
</dbReference>
<dbReference type="InterPro" id="IPR016032">
    <property type="entry name" value="Sig_transdc_resp-reg_C-effctor"/>
</dbReference>
<dbReference type="EMBL" id="BAABJI010000002">
    <property type="protein sequence ID" value="GAA4916878.1"/>
    <property type="molecule type" value="Genomic_DNA"/>
</dbReference>
<sequence>MPKIQHYSRADYNAYNQNWSIAQAPDGIMYFANSKGLLAYNGSEWQLYELPMKQVIRTVATDNEGRIYTGGYAEIGYWEKPRYGKLSYHSYGDNISYSKFKQEEIWNIAVIGNEEIIFQSLTTIYYSKKGAIKVLSTGHSFTNVKVINGKVFILSDEGLYEYKNNILALVAGSISLNGGQIAELIPYAFDQLLAITSGGNTFIYNHKQFKAFESEAESFLRDNGVTKALRIDENKFAFSTFSKGVIITDGFGRIIHKLNLNTGLASNTALSLFSDQHSDLWIGLEGGISNVLLQSPFTQFKDRDGQMGVVYSAGVYHGAIYLATSHGLFSKTLTDRTGTLVRVHGIADPVTSLEIFDEALLFSSTTGMYEVKDNTLRKISDVGVAWVIKRFNQNPDYFIQGSYYGLVIYKKQQGKWRIHAKLHSNEWLPARDLDFDKQGNIWMKHLYHGIYKITLSADKRSIIKTKQFNADSGLPKTGKLNIFKYNNDVRVSNSSGIYKLVRNDRFVPDVALKKILGPYFYAKRIISTFQPEWWMIMDDNSIARVKWLKNGKTEFERFKQRNFYLLNDYEHIRRYITTYLFCTEDGFSLFDDNMVAKANSETAPLINEINVLQNSIYEPIGKYDTAVRPRLAYNQNSISVSWGMPLFDSQKLYSYRVVGTPEYKDWSTWSPDFKKQFDNLSSGKYTFQVRSDLNRQITSFEFEILPPWYLTFWAKIYYVVVFLSLGIFLYRTHRKKLAEQKKQFEIDAERRMRQERINHEHLLMQVEQQKLAQQVEMNSRHLANSSLNLVKKNEFLNRIKTSLNNMKEESGGSVPTDKINRVIKMINTHTSKDKDMQLFDESFERVHNSFFNRLLQAYPDLAPQDLKLAAYLKMNLSTKEIAPLLQISPRGVEIKRYRLRKRLKLNSDQNLIEFMMTI</sequence>